<dbReference type="Proteomes" id="UP000007799">
    <property type="component" value="Unassembled WGS sequence"/>
</dbReference>
<dbReference type="GO" id="GO:0031209">
    <property type="term" value="C:SCAR complex"/>
    <property type="evidence" value="ECO:0007669"/>
    <property type="project" value="InterPro"/>
</dbReference>
<dbReference type="FunCoup" id="F2UFD3">
    <property type="interactions" value="989"/>
</dbReference>
<dbReference type="InParanoid" id="F2UFD3"/>
<protein>
    <submittedName>
        <fullName evidence="9">BRICK 1 protein</fullName>
    </submittedName>
</protein>
<keyword evidence="4 6" id="KW-0175">Coiled coil</keyword>
<dbReference type="KEGG" id="sre:PTSG_06982"/>
<gene>
    <name evidence="9" type="ORF">PTSG_06982</name>
</gene>
<feature type="chain" id="PRO_5003290613" evidence="8">
    <location>
        <begin position="20"/>
        <end position="133"/>
    </location>
</feature>
<dbReference type="GO" id="GO:0005856">
    <property type="term" value="C:cytoskeleton"/>
    <property type="evidence" value="ECO:0007669"/>
    <property type="project" value="UniProtKB-SubCell"/>
</dbReference>
<evidence type="ECO:0000313" key="9">
    <source>
        <dbReference type="EMBL" id="EGD75333.1"/>
    </source>
</evidence>
<dbReference type="GO" id="GO:0048870">
    <property type="term" value="P:cell motility"/>
    <property type="evidence" value="ECO:0007669"/>
    <property type="project" value="TreeGrafter"/>
</dbReference>
<comment type="subcellular location">
    <subcellularLocation>
        <location evidence="1">Cytoplasm</location>
        <location evidence="1">Cytoskeleton</location>
    </subcellularLocation>
</comment>
<evidence type="ECO:0000256" key="6">
    <source>
        <dbReference type="SAM" id="Coils"/>
    </source>
</evidence>
<evidence type="ECO:0000256" key="8">
    <source>
        <dbReference type="SAM" id="SignalP"/>
    </source>
</evidence>
<evidence type="ECO:0000256" key="2">
    <source>
        <dbReference type="ARBA" id="ARBA00005620"/>
    </source>
</evidence>
<dbReference type="Gene3D" id="1.20.5.110">
    <property type="match status" value="1"/>
</dbReference>
<keyword evidence="8" id="KW-0732">Signal</keyword>
<accession>F2UFD3</accession>
<dbReference type="STRING" id="946362.F2UFD3"/>
<dbReference type="GO" id="GO:0008064">
    <property type="term" value="P:regulation of actin polymerization or depolymerization"/>
    <property type="evidence" value="ECO:0007669"/>
    <property type="project" value="TreeGrafter"/>
</dbReference>
<reference evidence="9" key="1">
    <citation type="submission" date="2009-08" db="EMBL/GenBank/DDBJ databases">
        <title>Annotation of Salpingoeca rosetta.</title>
        <authorList>
            <consortium name="The Broad Institute Genome Sequencing Platform"/>
            <person name="Russ C."/>
            <person name="Cuomo C."/>
            <person name="Burger G."/>
            <person name="Gray M.W."/>
            <person name="Holland P.W.H."/>
            <person name="King N."/>
            <person name="Lang F.B.F."/>
            <person name="Roger A.J."/>
            <person name="Ruiz-Trillo I."/>
            <person name="Young S.K."/>
            <person name="Zeng Q."/>
            <person name="Gargeya S."/>
            <person name="Alvarado L."/>
            <person name="Berlin A."/>
            <person name="Chapman S.B."/>
            <person name="Chen Z."/>
            <person name="Freedman E."/>
            <person name="Gellesch M."/>
            <person name="Goldberg J."/>
            <person name="Griggs A."/>
            <person name="Gujja S."/>
            <person name="Heilman E."/>
            <person name="Heiman D."/>
            <person name="Howarth C."/>
            <person name="Mehta T."/>
            <person name="Neiman D."/>
            <person name="Pearson M."/>
            <person name="Roberts A."/>
            <person name="Saif S."/>
            <person name="Shea T."/>
            <person name="Shenoy N."/>
            <person name="Sisk P."/>
            <person name="Stolte C."/>
            <person name="Sykes S."/>
            <person name="White J."/>
            <person name="Yandava C."/>
            <person name="Haas B."/>
            <person name="Nusbaum C."/>
            <person name="Birren B."/>
        </authorList>
    </citation>
    <scope>NUCLEOTIDE SEQUENCE [LARGE SCALE GENOMIC DNA]</scope>
    <source>
        <strain evidence="9">ATCC 50818</strain>
    </source>
</reference>
<name>F2UFD3_SALR5</name>
<dbReference type="OrthoDB" id="1883432at2759"/>
<dbReference type="GO" id="GO:0007015">
    <property type="term" value="P:actin filament organization"/>
    <property type="evidence" value="ECO:0007669"/>
    <property type="project" value="InterPro"/>
</dbReference>
<proteinExistence type="inferred from homology"/>
<sequence length="133" mass="15051">MMALLVVVCLCLLCGCIHYLFECRCRRQSNSPPQIQTAQAHTHTPPPPHHRTPPAATMADMPPTPQSAIQADWQTREFVETISSGIRRITEFLNDFDNSTRYRLAVLNEKLGSLERSLEFVEAKIDKATNRDS</sequence>
<dbReference type="GO" id="GO:0044877">
    <property type="term" value="F:protein-containing complex binding"/>
    <property type="evidence" value="ECO:0007669"/>
    <property type="project" value="InterPro"/>
</dbReference>
<dbReference type="AlphaFoldDB" id="F2UFD3"/>
<dbReference type="eggNOG" id="ENOG502S3PY">
    <property type="taxonomic scope" value="Eukaryota"/>
</dbReference>
<keyword evidence="5" id="KW-0206">Cytoskeleton</keyword>
<evidence type="ECO:0000256" key="1">
    <source>
        <dbReference type="ARBA" id="ARBA00004245"/>
    </source>
</evidence>
<dbReference type="RefSeq" id="XP_004992386.1">
    <property type="nucleotide sequence ID" value="XM_004992329.1"/>
</dbReference>
<evidence type="ECO:0000256" key="4">
    <source>
        <dbReference type="ARBA" id="ARBA00023054"/>
    </source>
</evidence>
<feature type="region of interest" description="Disordered" evidence="7">
    <location>
        <begin position="34"/>
        <end position="66"/>
    </location>
</feature>
<feature type="signal peptide" evidence="8">
    <location>
        <begin position="1"/>
        <end position="19"/>
    </location>
</feature>
<dbReference type="InterPro" id="IPR033378">
    <property type="entry name" value="BRICK1"/>
</dbReference>
<evidence type="ECO:0000256" key="5">
    <source>
        <dbReference type="ARBA" id="ARBA00023212"/>
    </source>
</evidence>
<evidence type="ECO:0000256" key="7">
    <source>
        <dbReference type="SAM" id="MobiDB-lite"/>
    </source>
</evidence>
<feature type="coiled-coil region" evidence="6">
    <location>
        <begin position="104"/>
        <end position="131"/>
    </location>
</feature>
<dbReference type="GeneID" id="16072948"/>
<dbReference type="PANTHER" id="PTHR33668:SF1">
    <property type="entry name" value="PROTEIN BRICK1"/>
    <property type="match status" value="1"/>
</dbReference>
<keyword evidence="3" id="KW-0963">Cytoplasm</keyword>
<comment type="similarity">
    <text evidence="2">Belongs to the BRK1 family.</text>
</comment>
<evidence type="ECO:0000256" key="3">
    <source>
        <dbReference type="ARBA" id="ARBA00022490"/>
    </source>
</evidence>
<dbReference type="EMBL" id="GL832971">
    <property type="protein sequence ID" value="EGD75333.1"/>
    <property type="molecule type" value="Genomic_DNA"/>
</dbReference>
<keyword evidence="10" id="KW-1185">Reference proteome</keyword>
<organism evidence="10">
    <name type="scientific">Salpingoeca rosetta (strain ATCC 50818 / BSB-021)</name>
    <dbReference type="NCBI Taxonomy" id="946362"/>
    <lineage>
        <taxon>Eukaryota</taxon>
        <taxon>Choanoflagellata</taxon>
        <taxon>Craspedida</taxon>
        <taxon>Salpingoecidae</taxon>
        <taxon>Salpingoeca</taxon>
    </lineage>
</organism>
<dbReference type="PANTHER" id="PTHR33668">
    <property type="entry name" value="PROTEIN BRICK1"/>
    <property type="match status" value="1"/>
</dbReference>
<evidence type="ECO:0000313" key="10">
    <source>
        <dbReference type="Proteomes" id="UP000007799"/>
    </source>
</evidence>